<feature type="domain" description="AB hydrolase-1" evidence="1">
    <location>
        <begin position="27"/>
        <end position="153"/>
    </location>
</feature>
<reference evidence="2" key="1">
    <citation type="submission" date="2022-01" db="EMBL/GenBank/DDBJ databases">
        <title>Vibrio aestuarianus Clade A and Clade B isolates are associated with Pacific oyster (Crassostrea gigas) disease outbreaks across Ireland.</title>
        <authorList>
            <person name="Coyle N."/>
            <person name="O'Toole C."/>
            <person name="Thomas J.C.L."/>
            <person name="Ryder D."/>
            <person name="Cheslett D."/>
            <person name="Feist S."/>
            <person name="Bean T."/>
            <person name="Joseph A."/>
            <person name="Waina A."/>
            <person name="Feil E."/>
            <person name="Verner-Jeffreys D.W."/>
        </authorList>
    </citation>
    <scope>NUCLEOTIDE SEQUENCE</scope>
    <source>
        <strain evidence="2">S/17/14 A</strain>
    </source>
</reference>
<dbReference type="InterPro" id="IPR000073">
    <property type="entry name" value="AB_hydrolase_1"/>
</dbReference>
<dbReference type="AlphaFoldDB" id="A0A2G4B4A0"/>
<dbReference type="EMBL" id="JAKMYX010000006">
    <property type="protein sequence ID" value="MDH5919999.1"/>
    <property type="molecule type" value="Genomic_DNA"/>
</dbReference>
<organism evidence="2 3">
    <name type="scientific">Vibrio splendidus</name>
    <dbReference type="NCBI Taxonomy" id="29497"/>
    <lineage>
        <taxon>Bacteria</taxon>
        <taxon>Pseudomonadati</taxon>
        <taxon>Pseudomonadota</taxon>
        <taxon>Gammaproteobacteria</taxon>
        <taxon>Vibrionales</taxon>
        <taxon>Vibrionaceae</taxon>
        <taxon>Vibrio</taxon>
    </lineage>
</organism>
<dbReference type="Gene3D" id="3.40.50.1820">
    <property type="entry name" value="alpha/beta hydrolase"/>
    <property type="match status" value="1"/>
</dbReference>
<dbReference type="PANTHER" id="PTHR43798">
    <property type="entry name" value="MONOACYLGLYCEROL LIPASE"/>
    <property type="match status" value="1"/>
</dbReference>
<dbReference type="PRINTS" id="PR00412">
    <property type="entry name" value="EPOXHYDRLASE"/>
</dbReference>
<name>A0A2G4B4A0_VIBSP</name>
<dbReference type="InterPro" id="IPR000639">
    <property type="entry name" value="Epox_hydrolase-like"/>
</dbReference>
<dbReference type="SUPFAM" id="SSF53474">
    <property type="entry name" value="alpha/beta-Hydrolases"/>
    <property type="match status" value="1"/>
</dbReference>
<evidence type="ECO:0000313" key="2">
    <source>
        <dbReference type="EMBL" id="MDH5919999.1"/>
    </source>
</evidence>
<comment type="caution">
    <text evidence="2">The sequence shown here is derived from an EMBL/GenBank/DDBJ whole genome shotgun (WGS) entry which is preliminary data.</text>
</comment>
<dbReference type="PANTHER" id="PTHR43798:SF33">
    <property type="entry name" value="HYDROLASE, PUTATIVE (AFU_ORTHOLOGUE AFUA_2G14860)-RELATED"/>
    <property type="match status" value="1"/>
</dbReference>
<dbReference type="RefSeq" id="WP_061024436.1">
    <property type="nucleotide sequence ID" value="NZ_AP025508.1"/>
</dbReference>
<accession>A0A2G4B4A0</accession>
<dbReference type="GO" id="GO:0016787">
    <property type="term" value="F:hydrolase activity"/>
    <property type="evidence" value="ECO:0007669"/>
    <property type="project" value="UniProtKB-KW"/>
</dbReference>
<proteinExistence type="predicted"/>
<evidence type="ECO:0000259" key="1">
    <source>
        <dbReference type="Pfam" id="PF00561"/>
    </source>
</evidence>
<dbReference type="Proteomes" id="UP001159663">
    <property type="component" value="Unassembled WGS sequence"/>
</dbReference>
<protein>
    <submittedName>
        <fullName evidence="2">Alpha/beta hydrolase</fullName>
    </submittedName>
</protein>
<evidence type="ECO:0000313" key="3">
    <source>
        <dbReference type="Proteomes" id="UP001159663"/>
    </source>
</evidence>
<dbReference type="InterPro" id="IPR029058">
    <property type="entry name" value="AB_hydrolase_fold"/>
</dbReference>
<dbReference type="InterPro" id="IPR050266">
    <property type="entry name" value="AB_hydrolase_sf"/>
</dbReference>
<dbReference type="Pfam" id="PF00561">
    <property type="entry name" value="Abhydrolase_1"/>
    <property type="match status" value="1"/>
</dbReference>
<gene>
    <name evidence="2" type="ORF">L8R85_03075</name>
</gene>
<keyword evidence="2" id="KW-0378">Hydrolase</keyword>
<sequence>MIEKSYSLASGTLATQQIGNSKTTATTVVFIHGWLDNSASFTQVMPQIAKLSPDTHLVAIDLFGHGFSSHKPGSYYPFHDYIDDLHQLVTKLSPNRLVLVGHSLGALIASCYSAAFPEKVSGLIQIEGHGPLSEAPHETVSRLRDGVLSRLRQRRKPSRPLASLEDAIKLRAHANQIKAELIAPIVERGIVELSTVDRAVVTQVAFEEATVDQAAFDQATVAQGSAEFDNSWQWRCDPNLKCDSLYRMSQAHAEAIMAAIECPQLIVLGNDGFRHLQHNRYKSAHSSLNIETVPGGHHCHLESPELVSELILGVVNKI</sequence>
<dbReference type="GO" id="GO:0016020">
    <property type="term" value="C:membrane"/>
    <property type="evidence" value="ECO:0007669"/>
    <property type="project" value="TreeGrafter"/>
</dbReference>